<sequence>MKTTMKFSAITIAFLALFAACEKEETTIPDIEGVYEGTLTGLTLKTINGGSDQMDATSEITLTGDNEIQVHCYADGFDTT</sequence>
<feature type="chain" id="PRO_5010227780" description="Lipocalin-like domain-containing protein" evidence="1">
    <location>
        <begin position="20"/>
        <end position="80"/>
    </location>
</feature>
<name>A0A1I2FU48_9BACT</name>
<gene>
    <name evidence="2" type="ORF">SAMN05444380_13512</name>
</gene>
<dbReference type="Proteomes" id="UP000181976">
    <property type="component" value="Unassembled WGS sequence"/>
</dbReference>
<evidence type="ECO:0000313" key="3">
    <source>
        <dbReference type="Proteomes" id="UP000181976"/>
    </source>
</evidence>
<reference evidence="2 3" key="1">
    <citation type="submission" date="2016-10" db="EMBL/GenBank/DDBJ databases">
        <authorList>
            <person name="de Groot N.N."/>
        </authorList>
    </citation>
    <scope>NUCLEOTIDE SEQUENCE [LARGE SCALE GENOMIC DNA]</scope>
    <source>
        <strain evidence="2 3">DSM 19012</strain>
    </source>
</reference>
<dbReference type="AlphaFoldDB" id="A0A1I2FU48"/>
<keyword evidence="1" id="KW-0732">Signal</keyword>
<proteinExistence type="predicted"/>
<evidence type="ECO:0008006" key="4">
    <source>
        <dbReference type="Google" id="ProtNLM"/>
    </source>
</evidence>
<dbReference type="PROSITE" id="PS51257">
    <property type="entry name" value="PROKAR_LIPOPROTEIN"/>
    <property type="match status" value="1"/>
</dbReference>
<dbReference type="InParanoid" id="A0A1I2FU48"/>
<feature type="signal peptide" evidence="1">
    <location>
        <begin position="1"/>
        <end position="19"/>
    </location>
</feature>
<dbReference type="EMBL" id="FONA01000035">
    <property type="protein sequence ID" value="SFF08483.1"/>
    <property type="molecule type" value="Genomic_DNA"/>
</dbReference>
<dbReference type="OrthoDB" id="1122309at2"/>
<evidence type="ECO:0000313" key="2">
    <source>
        <dbReference type="EMBL" id="SFF08483.1"/>
    </source>
</evidence>
<dbReference type="RefSeq" id="WP_029626438.1">
    <property type="nucleotide sequence ID" value="NZ_AFSL01000004.1"/>
</dbReference>
<organism evidence="2 3">
    <name type="scientific">Thermophagus xiamenensis</name>
    <dbReference type="NCBI Taxonomy" id="385682"/>
    <lineage>
        <taxon>Bacteria</taxon>
        <taxon>Pseudomonadati</taxon>
        <taxon>Bacteroidota</taxon>
        <taxon>Bacteroidia</taxon>
        <taxon>Marinilabiliales</taxon>
        <taxon>Marinilabiliaceae</taxon>
        <taxon>Thermophagus</taxon>
    </lineage>
</organism>
<protein>
    <recommendedName>
        <fullName evidence="4">Lipocalin-like domain-containing protein</fullName>
    </recommendedName>
</protein>
<evidence type="ECO:0000256" key="1">
    <source>
        <dbReference type="SAM" id="SignalP"/>
    </source>
</evidence>
<keyword evidence="3" id="KW-1185">Reference proteome</keyword>
<dbReference type="STRING" id="385682.SAMN05444380_13512"/>
<accession>A0A1I2FU48</accession>